<feature type="domain" description="ATP-grasp" evidence="12">
    <location>
        <begin position="141"/>
        <end position="327"/>
    </location>
</feature>
<dbReference type="Gene3D" id="3.30.470.20">
    <property type="entry name" value="ATP-grasp fold, B domain"/>
    <property type="match status" value="1"/>
</dbReference>
<dbReference type="Gene3D" id="3.40.50.20">
    <property type="match status" value="1"/>
</dbReference>
<dbReference type="FunFam" id="3.30.1490.20:FF:000009">
    <property type="entry name" value="Glutathione synthetase"/>
    <property type="match status" value="1"/>
</dbReference>
<dbReference type="SUPFAM" id="SSF52440">
    <property type="entry name" value="PreATP-grasp domain"/>
    <property type="match status" value="1"/>
</dbReference>
<organism evidence="13 14">
    <name type="scientific">Acinetobacter baumannii MRSN 3527</name>
    <dbReference type="NCBI Taxonomy" id="1409923"/>
    <lineage>
        <taxon>Bacteria</taxon>
        <taxon>Pseudomonadati</taxon>
        <taxon>Pseudomonadota</taxon>
        <taxon>Gammaproteobacteria</taxon>
        <taxon>Moraxellales</taxon>
        <taxon>Moraxellaceae</taxon>
        <taxon>Acinetobacter</taxon>
        <taxon>Acinetobacter calcoaceticus/baumannii complex</taxon>
    </lineage>
</organism>
<dbReference type="EMBL" id="JPHZ01000039">
    <property type="protein sequence ID" value="KLT83374.1"/>
    <property type="molecule type" value="Genomic_DNA"/>
</dbReference>
<keyword evidence="5" id="KW-0479">Metal-binding</keyword>
<evidence type="ECO:0000256" key="10">
    <source>
        <dbReference type="ARBA" id="ARBA00050650"/>
    </source>
</evidence>
<dbReference type="GO" id="GO:0046872">
    <property type="term" value="F:metal ion binding"/>
    <property type="evidence" value="ECO:0007669"/>
    <property type="project" value="UniProtKB-KW"/>
</dbReference>
<name>A0A0J0ZM08_ACIBA</name>
<dbReference type="PROSITE" id="PS50975">
    <property type="entry name" value="ATP_GRASP"/>
    <property type="match status" value="1"/>
</dbReference>
<dbReference type="GO" id="GO:0005737">
    <property type="term" value="C:cytoplasm"/>
    <property type="evidence" value="ECO:0007669"/>
    <property type="project" value="TreeGrafter"/>
</dbReference>
<dbReference type="Pfam" id="PF02951">
    <property type="entry name" value="GSH-S_N"/>
    <property type="match status" value="1"/>
</dbReference>
<dbReference type="UniPathway" id="UPA00142">
    <property type="reaction ID" value="UER00210"/>
</dbReference>
<dbReference type="InterPro" id="IPR011761">
    <property type="entry name" value="ATP-grasp"/>
</dbReference>
<evidence type="ECO:0000256" key="4">
    <source>
        <dbReference type="ARBA" id="ARBA00022684"/>
    </source>
</evidence>
<evidence type="ECO:0000256" key="9">
    <source>
        <dbReference type="ARBA" id="ARBA00023211"/>
    </source>
</evidence>
<dbReference type="InterPro" id="IPR004218">
    <property type="entry name" value="GSHS_ATP-bd"/>
</dbReference>
<keyword evidence="6 11" id="KW-0547">Nucleotide-binding</keyword>
<evidence type="ECO:0000256" key="11">
    <source>
        <dbReference type="HAMAP-Rule" id="MF_00162"/>
    </source>
</evidence>
<comment type="cofactor">
    <cofactor evidence="1">
        <name>Mn(2+)</name>
        <dbReference type="ChEBI" id="CHEBI:29035"/>
    </cofactor>
</comment>
<dbReference type="GO" id="GO:0005524">
    <property type="term" value="F:ATP binding"/>
    <property type="evidence" value="ECO:0007669"/>
    <property type="project" value="UniProtKB-UniRule"/>
</dbReference>
<keyword evidence="4 11" id="KW-0317">Glutathione biosynthesis</keyword>
<comment type="catalytic activity">
    <reaction evidence="10 11">
        <text>gamma-L-glutamyl-L-cysteine + glycine + ATP = glutathione + ADP + phosphate + H(+)</text>
        <dbReference type="Rhea" id="RHEA:13557"/>
        <dbReference type="ChEBI" id="CHEBI:15378"/>
        <dbReference type="ChEBI" id="CHEBI:30616"/>
        <dbReference type="ChEBI" id="CHEBI:43474"/>
        <dbReference type="ChEBI" id="CHEBI:57305"/>
        <dbReference type="ChEBI" id="CHEBI:57925"/>
        <dbReference type="ChEBI" id="CHEBI:58173"/>
        <dbReference type="ChEBI" id="CHEBI:456216"/>
        <dbReference type="EC" id="6.3.2.3"/>
    </reaction>
</comment>
<sequence>MKNLSYTHANLNFKKSLSMRVLVVMDPIETVNLKKDSTMAMLWAASRRGHELGYALQQDLYIDQGKAYGLISPLKVFEDYNHYYELGEKKKESIAAYDVVLMRKDPPFDMNFVYTTYVLEQAEREGSWIINKPQSLRDCNEKLFATQFPELQVPTLVTSQQSLIREFITEHGDVIVKPLDGMGGMGIFRLYQDGVNIGSTLEMLTELGTRPIMAQRYIPEIVEGDKRILMVNGEPIPYCLARIPQNGEVRGNLAAGGLGQARPLTENDKLIAAKVGPFLREKGLVFVGLDVIGNYVTEINVTSPTCIREIDAQFGTSIADDLFDVLEAGRPA</sequence>
<comment type="caution">
    <text evidence="13">The sequence shown here is derived from an EMBL/GenBank/DDBJ whole genome shotgun (WGS) entry which is preliminary data.</text>
</comment>
<keyword evidence="8" id="KW-0460">Magnesium</keyword>
<evidence type="ECO:0000256" key="8">
    <source>
        <dbReference type="ARBA" id="ARBA00022842"/>
    </source>
</evidence>
<dbReference type="GO" id="GO:0004363">
    <property type="term" value="F:glutathione synthase activity"/>
    <property type="evidence" value="ECO:0007669"/>
    <property type="project" value="UniProtKB-UniRule"/>
</dbReference>
<dbReference type="PANTHER" id="PTHR21621:SF4">
    <property type="entry name" value="GLUTATHIONE SYNTHETASE"/>
    <property type="match status" value="1"/>
</dbReference>
<evidence type="ECO:0000256" key="6">
    <source>
        <dbReference type="ARBA" id="ARBA00022741"/>
    </source>
</evidence>
<evidence type="ECO:0000256" key="5">
    <source>
        <dbReference type="ARBA" id="ARBA00022723"/>
    </source>
</evidence>
<evidence type="ECO:0000313" key="14">
    <source>
        <dbReference type="Proteomes" id="UP000036122"/>
    </source>
</evidence>
<dbReference type="Pfam" id="PF02955">
    <property type="entry name" value="GSH-S_ATP"/>
    <property type="match status" value="1"/>
</dbReference>
<reference evidence="13 14" key="1">
    <citation type="submission" date="2014-07" db="EMBL/GenBank/DDBJ databases">
        <authorList>
            <person name="Harkins D.M."/>
            <person name="Lesho E."/>
            <person name="Waterman P.E."/>
            <person name="Chan A."/>
            <person name="Fouts D.E."/>
        </authorList>
    </citation>
    <scope>NUCLEOTIDE SEQUENCE [LARGE SCALE GENOMIC DNA]</scope>
    <source>
        <strain evidence="13 14">MRSN 3527</strain>
    </source>
</reference>
<gene>
    <name evidence="11 13" type="primary">gshB</name>
    <name evidence="13" type="ORF">T630_3915</name>
</gene>
<comment type="pathway">
    <text evidence="11">Sulfur metabolism; glutathione biosynthesis; glutathione from L-cysteine and L-glutamate: step 2/2.</text>
</comment>
<dbReference type="AlphaFoldDB" id="A0A0J0ZM08"/>
<dbReference type="EC" id="6.3.2.3" evidence="11"/>
<dbReference type="InterPro" id="IPR016185">
    <property type="entry name" value="PreATP-grasp_dom_sf"/>
</dbReference>
<protein>
    <recommendedName>
        <fullName evidence="11">Glutathione synthetase</fullName>
        <ecNumber evidence="11">6.3.2.3</ecNumber>
    </recommendedName>
    <alternativeName>
        <fullName evidence="11">GSH synthetase</fullName>
        <shortName evidence="11">GSH-S</shortName>
        <shortName evidence="11">GSHase</shortName>
    </alternativeName>
    <alternativeName>
        <fullName evidence="11">Glutathione synthase</fullName>
    </alternativeName>
</protein>
<comment type="similarity">
    <text evidence="11">Belongs to the prokaryotic GSH synthase family.</text>
</comment>
<dbReference type="FunFam" id="3.40.50.20:FF:000009">
    <property type="entry name" value="Glutathione synthetase"/>
    <property type="match status" value="1"/>
</dbReference>
<dbReference type="InterPro" id="IPR006284">
    <property type="entry name" value="Glut_synth_pro"/>
</dbReference>
<dbReference type="NCBIfam" id="NF003573">
    <property type="entry name" value="PRK05246.1"/>
    <property type="match status" value="1"/>
</dbReference>
<proteinExistence type="inferred from homology"/>
<dbReference type="InterPro" id="IPR013815">
    <property type="entry name" value="ATP_grasp_subdomain_1"/>
</dbReference>
<dbReference type="HAMAP" id="MF_00162">
    <property type="entry name" value="GSH_S"/>
    <property type="match status" value="1"/>
</dbReference>
<evidence type="ECO:0000259" key="12">
    <source>
        <dbReference type="PROSITE" id="PS50975"/>
    </source>
</evidence>
<dbReference type="NCBIfam" id="TIGR01380">
    <property type="entry name" value="glut_syn"/>
    <property type="match status" value="1"/>
</dbReference>
<evidence type="ECO:0000313" key="13">
    <source>
        <dbReference type="EMBL" id="KLT83374.1"/>
    </source>
</evidence>
<comment type="cofactor">
    <cofactor evidence="2">
        <name>Mg(2+)</name>
        <dbReference type="ChEBI" id="CHEBI:18420"/>
    </cofactor>
</comment>
<keyword evidence="3 11" id="KW-0436">Ligase</keyword>
<evidence type="ECO:0000256" key="3">
    <source>
        <dbReference type="ARBA" id="ARBA00022598"/>
    </source>
</evidence>
<evidence type="ECO:0000256" key="7">
    <source>
        <dbReference type="ARBA" id="ARBA00022840"/>
    </source>
</evidence>
<dbReference type="Gene3D" id="3.30.1490.20">
    <property type="entry name" value="ATP-grasp fold, A domain"/>
    <property type="match status" value="1"/>
</dbReference>
<keyword evidence="9" id="KW-0464">Manganese</keyword>
<evidence type="ECO:0000256" key="1">
    <source>
        <dbReference type="ARBA" id="ARBA00001936"/>
    </source>
</evidence>
<keyword evidence="7 11" id="KW-0067">ATP-binding</keyword>
<dbReference type="Proteomes" id="UP000036122">
    <property type="component" value="Unassembled WGS sequence"/>
</dbReference>
<evidence type="ECO:0000256" key="2">
    <source>
        <dbReference type="ARBA" id="ARBA00001946"/>
    </source>
</evidence>
<accession>A0A0J0ZM08</accession>
<dbReference type="FunFam" id="3.30.470.20:FF:000010">
    <property type="entry name" value="Glutathione synthetase"/>
    <property type="match status" value="1"/>
</dbReference>
<dbReference type="InterPro" id="IPR004215">
    <property type="entry name" value="GSHS_N"/>
</dbReference>
<dbReference type="PATRIC" id="fig|1409923.3.peg.1399"/>
<dbReference type="SUPFAM" id="SSF56059">
    <property type="entry name" value="Glutathione synthetase ATP-binding domain-like"/>
    <property type="match status" value="1"/>
</dbReference>
<dbReference type="PANTHER" id="PTHR21621">
    <property type="entry name" value="RIBOSOMAL PROTEIN S6 MODIFICATION PROTEIN"/>
    <property type="match status" value="1"/>
</dbReference>